<dbReference type="Proteomes" id="UP001642405">
    <property type="component" value="Unassembled WGS sequence"/>
</dbReference>
<proteinExistence type="predicted"/>
<reference evidence="2 3" key="1">
    <citation type="submission" date="2024-01" db="EMBL/GenBank/DDBJ databases">
        <authorList>
            <person name="Allen C."/>
            <person name="Tagirdzhanova G."/>
        </authorList>
    </citation>
    <scope>NUCLEOTIDE SEQUENCE [LARGE SCALE GENOMIC DNA]</scope>
</reference>
<evidence type="ECO:0000313" key="2">
    <source>
        <dbReference type="EMBL" id="CAK7237299.1"/>
    </source>
</evidence>
<feature type="non-terminal residue" evidence="2">
    <location>
        <position position="1"/>
    </location>
</feature>
<gene>
    <name evidence="2" type="ORF">SCUCBS95973_009914</name>
</gene>
<comment type="caution">
    <text evidence="2">The sequence shown here is derived from an EMBL/GenBank/DDBJ whole genome shotgun (WGS) entry which is preliminary data.</text>
</comment>
<feature type="region of interest" description="Disordered" evidence="1">
    <location>
        <begin position="215"/>
        <end position="240"/>
    </location>
</feature>
<evidence type="ECO:0000256" key="1">
    <source>
        <dbReference type="SAM" id="MobiDB-lite"/>
    </source>
</evidence>
<feature type="compositionally biased region" description="Acidic residues" evidence="1">
    <location>
        <begin position="159"/>
        <end position="169"/>
    </location>
</feature>
<organism evidence="2 3">
    <name type="scientific">Sporothrix curviconia</name>
    <dbReference type="NCBI Taxonomy" id="1260050"/>
    <lineage>
        <taxon>Eukaryota</taxon>
        <taxon>Fungi</taxon>
        <taxon>Dikarya</taxon>
        <taxon>Ascomycota</taxon>
        <taxon>Pezizomycotina</taxon>
        <taxon>Sordariomycetes</taxon>
        <taxon>Sordariomycetidae</taxon>
        <taxon>Ophiostomatales</taxon>
        <taxon>Ophiostomataceae</taxon>
        <taxon>Sporothrix</taxon>
    </lineage>
</organism>
<feature type="compositionally biased region" description="Acidic residues" evidence="1">
    <location>
        <begin position="327"/>
        <end position="336"/>
    </location>
</feature>
<keyword evidence="3" id="KW-1185">Reference proteome</keyword>
<sequence length="344" mass="36564">EASNKYKTAVTVNGLNEQKGEQTLAEVASISRLLNETAGETITLQRAFYIFQIAPKDTNNYTQFYLPLSLANGSVDSPPPSLFSFTAHQLVDAATVASRLNKLGVALLTSETGTGKTATARIIVLITYTTNTKRQLRIDKPVRAKKAADAANPNNNHTEDEEADEDEDEATAAINNTTLLTPLTNANFGKPSDKRAAAVLSRTVVNLLRRNLLDSDSEKEARGEAAFSLNQGDGSPRDEVALPATPIGPKAAQPALSPLFALFSEPVSSLLFPLGPLSPTVKVALRRTSRPTPALASPARSATLVPGDTDPAEDQALPARSRLDGASSDEGDEDEPVLAQQQGH</sequence>
<evidence type="ECO:0000313" key="3">
    <source>
        <dbReference type="Proteomes" id="UP001642405"/>
    </source>
</evidence>
<name>A0ABP0D1M4_9PEZI</name>
<feature type="region of interest" description="Disordered" evidence="1">
    <location>
        <begin position="142"/>
        <end position="169"/>
    </location>
</feature>
<feature type="region of interest" description="Disordered" evidence="1">
    <location>
        <begin position="289"/>
        <end position="344"/>
    </location>
</feature>
<protein>
    <submittedName>
        <fullName evidence="2">Uncharacterized protein</fullName>
    </submittedName>
</protein>
<accession>A0ABP0D1M4</accession>
<dbReference type="EMBL" id="CAWUHB010000144">
    <property type="protein sequence ID" value="CAK7237299.1"/>
    <property type="molecule type" value="Genomic_DNA"/>
</dbReference>